<keyword evidence="2" id="KW-1185">Reference proteome</keyword>
<evidence type="ECO:0000313" key="1">
    <source>
        <dbReference type="EMBL" id="MFC5511467.1"/>
    </source>
</evidence>
<organism evidence="1 2">
    <name type="scientific">Massilia jejuensis</name>
    <dbReference type="NCBI Taxonomy" id="648894"/>
    <lineage>
        <taxon>Bacteria</taxon>
        <taxon>Pseudomonadati</taxon>
        <taxon>Pseudomonadota</taxon>
        <taxon>Betaproteobacteria</taxon>
        <taxon>Burkholderiales</taxon>
        <taxon>Oxalobacteraceae</taxon>
        <taxon>Telluria group</taxon>
        <taxon>Massilia</taxon>
    </lineage>
</organism>
<name>A0ABW0PIC5_9BURK</name>
<accession>A0ABW0PIC5</accession>
<comment type="caution">
    <text evidence="1">The sequence shown here is derived from an EMBL/GenBank/DDBJ whole genome shotgun (WGS) entry which is preliminary data.</text>
</comment>
<sequence>MAKKEEALDEETMALINWCIEVEAHLVAGGATQEQAQDHIEEEVEWFTDLFYDGLTPEQAAKEALA</sequence>
<proteinExistence type="predicted"/>
<dbReference type="Proteomes" id="UP001596031">
    <property type="component" value="Unassembled WGS sequence"/>
</dbReference>
<reference evidence="2" key="1">
    <citation type="journal article" date="2019" name="Int. J. Syst. Evol. Microbiol.">
        <title>The Global Catalogue of Microorganisms (GCM) 10K type strain sequencing project: providing services to taxonomists for standard genome sequencing and annotation.</title>
        <authorList>
            <consortium name="The Broad Institute Genomics Platform"/>
            <consortium name="The Broad Institute Genome Sequencing Center for Infectious Disease"/>
            <person name="Wu L."/>
            <person name="Ma J."/>
        </authorList>
    </citation>
    <scope>NUCLEOTIDE SEQUENCE [LARGE SCALE GENOMIC DNA]</scope>
    <source>
        <strain evidence="2">CCUG 38813</strain>
    </source>
</reference>
<gene>
    <name evidence="1" type="ORF">ACFPOU_10065</name>
</gene>
<evidence type="ECO:0000313" key="2">
    <source>
        <dbReference type="Proteomes" id="UP001596031"/>
    </source>
</evidence>
<dbReference type="RefSeq" id="WP_379720155.1">
    <property type="nucleotide sequence ID" value="NZ_JBHSMS010000034.1"/>
</dbReference>
<protein>
    <submittedName>
        <fullName evidence="1">Uncharacterized protein</fullName>
    </submittedName>
</protein>
<dbReference type="EMBL" id="JBHSMS010000034">
    <property type="protein sequence ID" value="MFC5511467.1"/>
    <property type="molecule type" value="Genomic_DNA"/>
</dbReference>